<dbReference type="InterPro" id="IPR023214">
    <property type="entry name" value="HAD_sf"/>
</dbReference>
<dbReference type="CDD" id="cd01427">
    <property type="entry name" value="HAD_like"/>
    <property type="match status" value="1"/>
</dbReference>
<dbReference type="Gene3D" id="3.40.50.1000">
    <property type="entry name" value="HAD superfamily/HAD-like"/>
    <property type="match status" value="1"/>
</dbReference>
<dbReference type="SUPFAM" id="SSF56784">
    <property type="entry name" value="HAD-like"/>
    <property type="match status" value="1"/>
</dbReference>
<evidence type="ECO:0000313" key="3">
    <source>
        <dbReference type="Proteomes" id="UP000604481"/>
    </source>
</evidence>
<reference evidence="2 3" key="1">
    <citation type="submission" date="2020-10" db="EMBL/GenBank/DDBJ databases">
        <title>The genome sequence of Chitinilyticum litopenaei 4Y14.</title>
        <authorList>
            <person name="Liu Y."/>
        </authorList>
    </citation>
    <scope>NUCLEOTIDE SEQUENCE [LARGE SCALE GENOMIC DNA]</scope>
    <source>
        <strain evidence="2 3">4Y14</strain>
    </source>
</reference>
<evidence type="ECO:0000313" key="2">
    <source>
        <dbReference type="EMBL" id="MBE9609350.1"/>
    </source>
</evidence>
<protein>
    <submittedName>
        <fullName evidence="2">HAD family hydrolase</fullName>
    </submittedName>
</protein>
<dbReference type="InterPro" id="IPR036412">
    <property type="entry name" value="HAD-like_sf"/>
</dbReference>
<comment type="caution">
    <text evidence="2">The sequence shown here is derived from an EMBL/GenBank/DDBJ whole genome shotgun (WGS) entry which is preliminary data.</text>
</comment>
<evidence type="ECO:0000256" key="1">
    <source>
        <dbReference type="ARBA" id="ARBA00022801"/>
    </source>
</evidence>
<dbReference type="InterPro" id="IPR051540">
    <property type="entry name" value="S-2-haloacid_dehalogenase"/>
</dbReference>
<accession>A0A8J7FZS9</accession>
<sequence>MLIPQLILFDWGDTLMRDDPRSSAPMCEWPEVDAFADAKALLALLQLAGIRCGLATGARVSTEVQIRAALQRAEIGHLIDPVFCYRNLGASKDTPQYWHKLLKQVALPVNSILMIGDDLQRDVRIPARLGISAIWLNRDSTAECCGPGYLSVHDLRDVAARLPQLGFQLPA</sequence>
<dbReference type="PANTHER" id="PTHR43316">
    <property type="entry name" value="HYDROLASE, HALOACID DELAHOGENASE-RELATED"/>
    <property type="match status" value="1"/>
</dbReference>
<dbReference type="AlphaFoldDB" id="A0A8J7FZS9"/>
<dbReference type="GO" id="GO:0016787">
    <property type="term" value="F:hydrolase activity"/>
    <property type="evidence" value="ECO:0007669"/>
    <property type="project" value="UniProtKB-KW"/>
</dbReference>
<dbReference type="Proteomes" id="UP000604481">
    <property type="component" value="Unassembled WGS sequence"/>
</dbReference>
<name>A0A8J7FZS9_9NEIS</name>
<dbReference type="RefSeq" id="WP_194115880.1">
    <property type="nucleotide sequence ID" value="NZ_JADFUA010000004.1"/>
</dbReference>
<dbReference type="EMBL" id="JADFUA010000004">
    <property type="protein sequence ID" value="MBE9609350.1"/>
    <property type="molecule type" value="Genomic_DNA"/>
</dbReference>
<dbReference type="Pfam" id="PF00702">
    <property type="entry name" value="Hydrolase"/>
    <property type="match status" value="1"/>
</dbReference>
<gene>
    <name evidence="2" type="ORF">INR99_08305</name>
</gene>
<keyword evidence="1 2" id="KW-0378">Hydrolase</keyword>
<dbReference type="PANTHER" id="PTHR43316:SF3">
    <property type="entry name" value="HALOACID DEHALOGENASE, TYPE II (AFU_ORTHOLOGUE AFUA_2G07750)-RELATED"/>
    <property type="match status" value="1"/>
</dbReference>
<organism evidence="2 3">
    <name type="scientific">Chitinilyticum piscinae</name>
    <dbReference type="NCBI Taxonomy" id="2866724"/>
    <lineage>
        <taxon>Bacteria</taxon>
        <taxon>Pseudomonadati</taxon>
        <taxon>Pseudomonadota</taxon>
        <taxon>Betaproteobacteria</taxon>
        <taxon>Neisseriales</taxon>
        <taxon>Chitinibacteraceae</taxon>
        <taxon>Chitinilyticum</taxon>
    </lineage>
</organism>
<keyword evidence="3" id="KW-1185">Reference proteome</keyword>
<proteinExistence type="predicted"/>